<evidence type="ECO:0000256" key="1">
    <source>
        <dbReference type="SAM" id="Phobius"/>
    </source>
</evidence>
<feature type="domain" description="CHASE2" evidence="2">
    <location>
        <begin position="6"/>
        <end position="291"/>
    </location>
</feature>
<proteinExistence type="predicted"/>
<reference evidence="3 4" key="1">
    <citation type="submission" date="2020-10" db="EMBL/GenBank/DDBJ databases">
        <title>Phylogeny of dyella-like bacteria.</title>
        <authorList>
            <person name="Fu J."/>
        </authorList>
    </citation>
    <scope>NUCLEOTIDE SEQUENCE [LARGE SCALE GENOMIC DNA]</scope>
    <source>
        <strain evidence="3 4">DKC-1</strain>
    </source>
</reference>
<feature type="transmembrane region" description="Helical" evidence="1">
    <location>
        <begin position="325"/>
        <end position="346"/>
    </location>
</feature>
<feature type="transmembrane region" description="Helical" evidence="1">
    <location>
        <begin position="274"/>
        <end position="294"/>
    </location>
</feature>
<dbReference type="EMBL" id="JADIKL010000008">
    <property type="protein sequence ID" value="MFK2931995.1"/>
    <property type="molecule type" value="Genomic_DNA"/>
</dbReference>
<name>A0ABW8KJ71_9GAMM</name>
<evidence type="ECO:0000259" key="2">
    <source>
        <dbReference type="SMART" id="SM01080"/>
    </source>
</evidence>
<evidence type="ECO:0000313" key="4">
    <source>
        <dbReference type="Proteomes" id="UP001620397"/>
    </source>
</evidence>
<keyword evidence="1" id="KW-0812">Transmembrane</keyword>
<accession>A0ABW8KJ71</accession>
<sequence>MASNRAARLDHALYDLHMRHWGWDPGNDVVIVAIDPASLDALGRWPWPRELHARLIDRLTAAGVRGIGMDVTVSEPNVAHLQNDQAFAAAIARNGRVVMPVFAEAQELGGMLQEILPIPAVAKAAAAMGQVDVAVDDDRVVRSAYLMAGLGSPYWPSLALALARLDRDAGSKVLPGLRDNALDPRSPYLWERDNLVRLRYAGPDGSFGRVSYADVLNGKVPAALLKGRLVLVGATAEGMGDIINTPDGNIPGVEYQANVLAALRRGETILPLNLAGQFLLGASLLLLPLGLYGLPGLHRAWRAAAVSSLACLLLSVLLLRLAHLWWPPAACVLLMLGGTALLWLLARLDVLTRRRQHRRRIATGFAA</sequence>
<comment type="caution">
    <text evidence="3">The sequence shown here is derived from an EMBL/GenBank/DDBJ whole genome shotgun (WGS) entry which is preliminary data.</text>
</comment>
<feature type="transmembrane region" description="Helical" evidence="1">
    <location>
        <begin position="301"/>
        <end position="319"/>
    </location>
</feature>
<dbReference type="SMART" id="SM01080">
    <property type="entry name" value="CHASE2"/>
    <property type="match status" value="1"/>
</dbReference>
<organism evidence="3 4">
    <name type="scientific">Dyella agri</name>
    <dbReference type="NCBI Taxonomy" id="1926869"/>
    <lineage>
        <taxon>Bacteria</taxon>
        <taxon>Pseudomonadati</taxon>
        <taxon>Pseudomonadota</taxon>
        <taxon>Gammaproteobacteria</taxon>
        <taxon>Lysobacterales</taxon>
        <taxon>Rhodanobacteraceae</taxon>
        <taxon>Dyella</taxon>
    </lineage>
</organism>
<dbReference type="InterPro" id="IPR007890">
    <property type="entry name" value="CHASE2"/>
</dbReference>
<keyword evidence="4" id="KW-1185">Reference proteome</keyword>
<keyword evidence="1" id="KW-1133">Transmembrane helix</keyword>
<dbReference type="Pfam" id="PF05226">
    <property type="entry name" value="CHASE2"/>
    <property type="match status" value="1"/>
</dbReference>
<evidence type="ECO:0000313" key="3">
    <source>
        <dbReference type="EMBL" id="MFK2931995.1"/>
    </source>
</evidence>
<dbReference type="Proteomes" id="UP001620397">
    <property type="component" value="Unassembled WGS sequence"/>
</dbReference>
<gene>
    <name evidence="3" type="ORF">ISP14_14455</name>
</gene>
<keyword evidence="1" id="KW-0472">Membrane</keyword>
<protein>
    <submittedName>
        <fullName evidence="3">CHASE2 domain-containing protein</fullName>
    </submittedName>
</protein>